<dbReference type="RefSeq" id="WP_014401836.1">
    <property type="nucleotide sequence ID" value="NC_017033.1"/>
</dbReference>
<name>H8L332_FRAAD</name>
<dbReference type="HOGENOM" id="CLU_023845_9_1_6"/>
<evidence type="ECO:0000256" key="4">
    <source>
        <dbReference type="SAM" id="Phobius"/>
    </source>
</evidence>
<dbReference type="Gene3D" id="3.90.550.10">
    <property type="entry name" value="Spore Coat Polysaccharide Biosynthesis Protein SpsA, Chain A"/>
    <property type="match status" value="1"/>
</dbReference>
<dbReference type="AlphaFoldDB" id="H8L332"/>
<keyword evidence="6" id="KW-1185">Reference proteome</keyword>
<feature type="transmembrane region" description="Helical" evidence="4">
    <location>
        <begin position="255"/>
        <end position="273"/>
    </location>
</feature>
<keyword evidence="2" id="KW-0328">Glycosyltransferase</keyword>
<organism evidence="5 6">
    <name type="scientific">Frateuria aurantia (strain ATCC 33424 / DSM 6220 / KCTC 2777 / LMG 1558 / NBRC 3245 / NCIMB 13370)</name>
    <name type="common">Acetobacter aurantius</name>
    <dbReference type="NCBI Taxonomy" id="767434"/>
    <lineage>
        <taxon>Bacteria</taxon>
        <taxon>Pseudomonadati</taxon>
        <taxon>Pseudomonadota</taxon>
        <taxon>Gammaproteobacteria</taxon>
        <taxon>Lysobacterales</taxon>
        <taxon>Rhodanobacteraceae</taxon>
        <taxon>Frateuria</taxon>
    </lineage>
</organism>
<evidence type="ECO:0000313" key="6">
    <source>
        <dbReference type="Proteomes" id="UP000005234"/>
    </source>
</evidence>
<keyword evidence="4" id="KW-0812">Transmembrane</keyword>
<dbReference type="GO" id="GO:0016757">
    <property type="term" value="F:glycosyltransferase activity"/>
    <property type="evidence" value="ECO:0007669"/>
    <property type="project" value="UniProtKB-KW"/>
</dbReference>
<evidence type="ECO:0000256" key="3">
    <source>
        <dbReference type="ARBA" id="ARBA00022679"/>
    </source>
</evidence>
<gene>
    <name evidence="5" type="ordered locus">Fraau_0340</name>
</gene>
<proteinExistence type="inferred from homology"/>
<reference evidence="5" key="1">
    <citation type="submission" date="2012-02" db="EMBL/GenBank/DDBJ databases">
        <title>The complete genome of Frateuria aurantia DSM 6220.</title>
        <authorList>
            <consortium name="US DOE Joint Genome Institute (JGI-PGF)"/>
            <person name="Lucas S."/>
            <person name="Copeland A."/>
            <person name="Lapidus A."/>
            <person name="Glavina del Rio T."/>
            <person name="Dalin E."/>
            <person name="Tice H."/>
            <person name="Bruce D."/>
            <person name="Goodwin L."/>
            <person name="Pitluck S."/>
            <person name="Peters L."/>
            <person name="Ovchinnikova G."/>
            <person name="Teshima H."/>
            <person name="Kyrpides N."/>
            <person name="Mavromatis K."/>
            <person name="Ivanova N."/>
            <person name="Brettin T."/>
            <person name="Detter J.C."/>
            <person name="Han C."/>
            <person name="Larimer F."/>
            <person name="Land M."/>
            <person name="Hauser L."/>
            <person name="Markowitz V."/>
            <person name="Cheng J.-F."/>
            <person name="Hugenholtz P."/>
            <person name="Woyke T."/>
            <person name="Wu D."/>
            <person name="Brambilla E."/>
            <person name="Klenk H.-P."/>
            <person name="Eisen J.A."/>
        </authorList>
    </citation>
    <scope>NUCLEOTIDE SEQUENCE</scope>
    <source>
        <strain evidence="5">DSM 6220</strain>
    </source>
</reference>
<dbReference type="EMBL" id="CP003350">
    <property type="protein sequence ID" value="AFC84830.1"/>
    <property type="molecule type" value="Genomic_DNA"/>
</dbReference>
<accession>H8L332</accession>
<dbReference type="KEGG" id="fau:Fraau_0340"/>
<dbReference type="PANTHER" id="PTHR43179">
    <property type="entry name" value="RHAMNOSYLTRANSFERASE WBBL"/>
    <property type="match status" value="1"/>
</dbReference>
<sequence length="313" mass="35190">MAGELPGTPLAGLILVLFRPQPSDLERWLEAGAGLPLGVAVDNSETVDIRLHARLRRAGIEVLVNHNRGGLAGAYNRGAEWLLARGCELIFLFDQDSRLRTGFFERMLAAAAGLAGQPFILGPVIYERRLQRYMPVLDPAPGWPRPVPMDGKGKELVPSLCVISSGSAISAAAWHRLGGFREDYFIEYLDVEYALRAWHRGVPVYTHAAAVLEQQAGDIVRHGRHYSTWHPAWRRYYMARNAMHALRLYPGRRGLLFGGLCLLLYQACGVLRFERARRHKLAAMLIGLVDGLRGRMGRLEDRHARRWRSWRAG</sequence>
<dbReference type="PANTHER" id="PTHR43179:SF12">
    <property type="entry name" value="GALACTOFURANOSYLTRANSFERASE GLFT2"/>
    <property type="match status" value="1"/>
</dbReference>
<comment type="similarity">
    <text evidence="1">Belongs to the glycosyltransferase 2 family.</text>
</comment>
<evidence type="ECO:0000256" key="2">
    <source>
        <dbReference type="ARBA" id="ARBA00022676"/>
    </source>
</evidence>
<protein>
    <submittedName>
        <fullName evidence="5">Putative glycosyltransferase</fullName>
    </submittedName>
</protein>
<dbReference type="SUPFAM" id="SSF53448">
    <property type="entry name" value="Nucleotide-diphospho-sugar transferases"/>
    <property type="match status" value="1"/>
</dbReference>
<dbReference type="STRING" id="767434.Fraau_0340"/>
<keyword evidence="4" id="KW-1133">Transmembrane helix</keyword>
<dbReference type="eggNOG" id="COG1216">
    <property type="taxonomic scope" value="Bacteria"/>
</dbReference>
<evidence type="ECO:0000313" key="5">
    <source>
        <dbReference type="EMBL" id="AFC84830.1"/>
    </source>
</evidence>
<evidence type="ECO:0000256" key="1">
    <source>
        <dbReference type="ARBA" id="ARBA00006739"/>
    </source>
</evidence>
<dbReference type="Proteomes" id="UP000005234">
    <property type="component" value="Chromosome"/>
</dbReference>
<dbReference type="InterPro" id="IPR029044">
    <property type="entry name" value="Nucleotide-diphossugar_trans"/>
</dbReference>
<keyword evidence="4" id="KW-0472">Membrane</keyword>
<keyword evidence="3 5" id="KW-0808">Transferase</keyword>